<dbReference type="GO" id="GO:0005789">
    <property type="term" value="C:endoplasmic reticulum membrane"/>
    <property type="evidence" value="ECO:0007669"/>
    <property type="project" value="TreeGrafter"/>
</dbReference>
<evidence type="ECO:0000256" key="9">
    <source>
        <dbReference type="SAM" id="MobiDB-lite"/>
    </source>
</evidence>
<evidence type="ECO:0000256" key="1">
    <source>
        <dbReference type="ARBA" id="ARBA00004141"/>
    </source>
</evidence>
<dbReference type="PROSITE" id="PS50089">
    <property type="entry name" value="ZF_RING_2"/>
    <property type="match status" value="1"/>
</dbReference>
<dbReference type="InterPro" id="IPR040176">
    <property type="entry name" value="RNF121/RNF175"/>
</dbReference>
<feature type="non-terminal residue" evidence="12">
    <location>
        <position position="1"/>
    </location>
</feature>
<dbReference type="PANTHER" id="PTHR13407">
    <property type="entry name" value="RNF121 PROTEIN"/>
    <property type="match status" value="1"/>
</dbReference>
<evidence type="ECO:0000313" key="12">
    <source>
        <dbReference type="EMBL" id="KAG8507322.1"/>
    </source>
</evidence>
<dbReference type="GO" id="GO:0008270">
    <property type="term" value="F:zinc ion binding"/>
    <property type="evidence" value="ECO:0007669"/>
    <property type="project" value="UniProtKB-KW"/>
</dbReference>
<keyword evidence="6 10" id="KW-1133">Transmembrane helix</keyword>
<feature type="compositionally biased region" description="Basic and acidic residues" evidence="9">
    <location>
        <begin position="115"/>
        <end position="127"/>
    </location>
</feature>
<protein>
    <submittedName>
        <fullName evidence="12">RING finger protein 175</fullName>
    </submittedName>
</protein>
<feature type="transmembrane region" description="Helical" evidence="10">
    <location>
        <begin position="351"/>
        <end position="378"/>
    </location>
</feature>
<evidence type="ECO:0000256" key="6">
    <source>
        <dbReference type="ARBA" id="ARBA00022989"/>
    </source>
</evidence>
<dbReference type="InterPro" id="IPR013083">
    <property type="entry name" value="Znf_RING/FYVE/PHD"/>
</dbReference>
<comment type="subcellular location">
    <subcellularLocation>
        <location evidence="1">Membrane</location>
        <topology evidence="1">Multi-pass membrane protein</topology>
    </subcellularLocation>
</comment>
<dbReference type="Gene3D" id="3.30.40.10">
    <property type="entry name" value="Zinc/RING finger domain, C3HC4 (zinc finger)"/>
    <property type="match status" value="1"/>
</dbReference>
<evidence type="ECO:0000256" key="2">
    <source>
        <dbReference type="ARBA" id="ARBA00022692"/>
    </source>
</evidence>
<dbReference type="SUPFAM" id="SSF57850">
    <property type="entry name" value="RING/U-box"/>
    <property type="match status" value="1"/>
</dbReference>
<dbReference type="GO" id="GO:0036503">
    <property type="term" value="P:ERAD pathway"/>
    <property type="evidence" value="ECO:0007669"/>
    <property type="project" value="TreeGrafter"/>
</dbReference>
<name>A0A8J6DF62_GALPY</name>
<keyword evidence="7 10" id="KW-0472">Membrane</keyword>
<keyword evidence="2 10" id="KW-0812">Transmembrane</keyword>
<dbReference type="InterPro" id="IPR001841">
    <property type="entry name" value="Znf_RING"/>
</dbReference>
<feature type="transmembrane region" description="Helical" evidence="10">
    <location>
        <begin position="247"/>
        <end position="267"/>
    </location>
</feature>
<dbReference type="Proteomes" id="UP000700334">
    <property type="component" value="Unassembled WGS sequence"/>
</dbReference>
<evidence type="ECO:0000256" key="5">
    <source>
        <dbReference type="ARBA" id="ARBA00022833"/>
    </source>
</evidence>
<comment type="caution">
    <text evidence="12">The sequence shown here is derived from an EMBL/GenBank/DDBJ whole genome shotgun (WGS) entry which is preliminary data.</text>
</comment>
<dbReference type="EMBL" id="JAGFMF010012111">
    <property type="protein sequence ID" value="KAG8507322.1"/>
    <property type="molecule type" value="Genomic_DNA"/>
</dbReference>
<evidence type="ECO:0000313" key="13">
    <source>
        <dbReference type="Proteomes" id="UP000700334"/>
    </source>
</evidence>
<dbReference type="GO" id="GO:0061630">
    <property type="term" value="F:ubiquitin protein ligase activity"/>
    <property type="evidence" value="ECO:0007669"/>
    <property type="project" value="TreeGrafter"/>
</dbReference>
<feature type="compositionally biased region" description="Basic and acidic residues" evidence="9">
    <location>
        <begin position="9"/>
        <end position="18"/>
    </location>
</feature>
<proteinExistence type="predicted"/>
<reference evidence="12" key="1">
    <citation type="journal article" date="2021" name="Evol. Appl.">
        <title>The genome of the Pyrenean desman and the effects of bottlenecks and inbreeding on the genomic landscape of an endangered species.</title>
        <authorList>
            <person name="Escoda L."/>
            <person name="Castresana J."/>
        </authorList>
    </citation>
    <scope>NUCLEOTIDE SEQUENCE</scope>
    <source>
        <strain evidence="12">IBE-C5619</strain>
    </source>
</reference>
<keyword evidence="5" id="KW-0862">Zinc</keyword>
<dbReference type="AlphaFoldDB" id="A0A8J6DF62"/>
<dbReference type="GO" id="GO:0000139">
    <property type="term" value="C:Golgi membrane"/>
    <property type="evidence" value="ECO:0007669"/>
    <property type="project" value="TreeGrafter"/>
</dbReference>
<feature type="region of interest" description="Disordered" evidence="9">
    <location>
        <begin position="1"/>
        <end position="127"/>
    </location>
</feature>
<evidence type="ECO:0000256" key="3">
    <source>
        <dbReference type="ARBA" id="ARBA00022723"/>
    </source>
</evidence>
<evidence type="ECO:0000256" key="7">
    <source>
        <dbReference type="ARBA" id="ARBA00023136"/>
    </source>
</evidence>
<sequence length="554" mass="61698">RRRPAGPGGREDCEDVRSGSRASHGGRWAEGARKEPPAPGTAQPWAGRPLGGRRRESHLRRVSPRGARSVAPQTLAALRRWARRRHGRGAQGASGRAGAGGARAAGAGTPRGCRPRRDWGAGRGTGEPRGRVPRLVLGLGLGSSIAFQGPAPTWCEWSAEGRRPSGSPSIPLFSPFSFCLLQNRPYRLTLTHSLPSMLAPRASPQFYLRAQSICSGSIHKGLVSDRFAVCSLQQEQMFRLHRGHEAMHAKMVLIFLCALVVAQVVLVQWRQRHGCSYNVSAGGVGTGVLEQLVTLLQMWVVPLYFTIKLYWWRFLSMWALFSVITSYVLFRATRKPLSGRTPRLVYKWFLLIYKLSYAFGVVGYLAIMFTTCGLNLFFRIKARDSMDFGIVSLFYGLYYGVMGRDFAEICSDYMASTIGFYSISGMPTRSLAADTCAVCGQRIVVELEEEGLVENTYQLPCGHVYPFLGTLAPSDLCLSFHEFCIRGWCIVGKKQTCPYCKEKVDLKRMISNPRSWERTHILYGQILDWLRYLVAWQPVVIGVVQGINYSLGLE</sequence>
<dbReference type="CDD" id="cd16475">
    <property type="entry name" value="RING-H2_RNF121-like"/>
    <property type="match status" value="1"/>
</dbReference>
<feature type="compositionally biased region" description="Gly residues" evidence="9">
    <location>
        <begin position="89"/>
        <end position="103"/>
    </location>
</feature>
<keyword evidence="13" id="KW-1185">Reference proteome</keyword>
<evidence type="ECO:0000256" key="10">
    <source>
        <dbReference type="SAM" id="Phobius"/>
    </source>
</evidence>
<evidence type="ECO:0000259" key="11">
    <source>
        <dbReference type="PROSITE" id="PS50089"/>
    </source>
</evidence>
<organism evidence="12 13">
    <name type="scientific">Galemys pyrenaicus</name>
    <name type="common">Iberian desman</name>
    <name type="synonym">Pyrenean desman</name>
    <dbReference type="NCBI Taxonomy" id="202257"/>
    <lineage>
        <taxon>Eukaryota</taxon>
        <taxon>Metazoa</taxon>
        <taxon>Chordata</taxon>
        <taxon>Craniata</taxon>
        <taxon>Vertebrata</taxon>
        <taxon>Euteleostomi</taxon>
        <taxon>Mammalia</taxon>
        <taxon>Eutheria</taxon>
        <taxon>Laurasiatheria</taxon>
        <taxon>Eulipotyphla</taxon>
        <taxon>Talpidae</taxon>
        <taxon>Galemys</taxon>
    </lineage>
</organism>
<gene>
    <name evidence="12" type="ORF">J0S82_013811</name>
</gene>
<keyword evidence="3" id="KW-0479">Metal-binding</keyword>
<feature type="domain" description="RING-type" evidence="11">
    <location>
        <begin position="436"/>
        <end position="501"/>
    </location>
</feature>
<keyword evidence="4 8" id="KW-0863">Zinc-finger</keyword>
<dbReference type="PANTHER" id="PTHR13407:SF2">
    <property type="entry name" value="RING FINGER PROTEIN 175"/>
    <property type="match status" value="1"/>
</dbReference>
<evidence type="ECO:0000256" key="8">
    <source>
        <dbReference type="PROSITE-ProRule" id="PRU00175"/>
    </source>
</evidence>
<feature type="transmembrane region" description="Helical" evidence="10">
    <location>
        <begin position="279"/>
        <end position="305"/>
    </location>
</feature>
<feature type="compositionally biased region" description="Basic residues" evidence="9">
    <location>
        <begin position="51"/>
        <end position="63"/>
    </location>
</feature>
<feature type="transmembrane region" description="Helical" evidence="10">
    <location>
        <begin position="311"/>
        <end position="330"/>
    </location>
</feature>
<dbReference type="OrthoDB" id="446635at2759"/>
<evidence type="ECO:0000256" key="4">
    <source>
        <dbReference type="ARBA" id="ARBA00022771"/>
    </source>
</evidence>
<accession>A0A8J6DF62</accession>